<dbReference type="OMA" id="GIWTFQH"/>
<dbReference type="EMBL" id="JH921447">
    <property type="protein sequence ID" value="EKD14120.1"/>
    <property type="molecule type" value="Genomic_DNA"/>
</dbReference>
<dbReference type="InParanoid" id="K1WA35"/>
<organism evidence="2 3">
    <name type="scientific">Marssonina brunnea f. sp. multigermtubi (strain MB_m1)</name>
    <name type="common">Marssonina leaf spot fungus</name>
    <dbReference type="NCBI Taxonomy" id="1072389"/>
    <lineage>
        <taxon>Eukaryota</taxon>
        <taxon>Fungi</taxon>
        <taxon>Dikarya</taxon>
        <taxon>Ascomycota</taxon>
        <taxon>Pezizomycotina</taxon>
        <taxon>Leotiomycetes</taxon>
        <taxon>Helotiales</taxon>
        <taxon>Drepanopezizaceae</taxon>
        <taxon>Drepanopeziza</taxon>
    </lineage>
</organism>
<feature type="compositionally biased region" description="Basic and acidic residues" evidence="1">
    <location>
        <begin position="336"/>
        <end position="349"/>
    </location>
</feature>
<reference evidence="2 3" key="1">
    <citation type="journal article" date="2012" name="BMC Genomics">
        <title>Sequencing the genome of Marssonina brunnea reveals fungus-poplar co-evolution.</title>
        <authorList>
            <person name="Zhu S."/>
            <person name="Cao Y.-Z."/>
            <person name="Jiang C."/>
            <person name="Tan B.-Y."/>
            <person name="Wang Z."/>
            <person name="Feng S."/>
            <person name="Zhang L."/>
            <person name="Su X.-H."/>
            <person name="Brejova B."/>
            <person name="Vinar T."/>
            <person name="Xu M."/>
            <person name="Wang M.-X."/>
            <person name="Zhang S.-G."/>
            <person name="Huang M.-R."/>
            <person name="Wu R."/>
            <person name="Zhou Y."/>
        </authorList>
    </citation>
    <scope>NUCLEOTIDE SEQUENCE [LARGE SCALE GENOMIC DNA]</scope>
    <source>
        <strain evidence="2 3">MB_m1</strain>
    </source>
</reference>
<keyword evidence="3" id="KW-1185">Reference proteome</keyword>
<dbReference type="Proteomes" id="UP000006753">
    <property type="component" value="Unassembled WGS sequence"/>
</dbReference>
<dbReference type="HOGENOM" id="CLU_028829_0_0_1"/>
<dbReference type="OrthoDB" id="5421971at2759"/>
<protein>
    <submittedName>
        <fullName evidence="2">Uncharacterized protein</fullName>
    </submittedName>
</protein>
<accession>K1WA35</accession>
<dbReference type="KEGG" id="mbe:MBM_07797"/>
<evidence type="ECO:0000313" key="2">
    <source>
        <dbReference type="EMBL" id="EKD14120.1"/>
    </source>
</evidence>
<proteinExistence type="predicted"/>
<feature type="compositionally biased region" description="Polar residues" evidence="1">
    <location>
        <begin position="222"/>
        <end position="236"/>
    </location>
</feature>
<dbReference type="GeneID" id="18763732"/>
<sequence length="432" mass="47714">MAPLQDPRYRQTWNQLSQNAESATETAAAGIWTFQHNYLNPCFSSIANSIELCTSYCLPDREERARRIRERGRSRGRAELSFDFYDDWDQDDDGLSGGLLGGWGNDELGRLLAGSGSHSGPSGGADQAPRRKRGMSYGTRGGRRKSLEPDPTVIPSTSALGFLGRLPFRLGGTLRYKPSAADLQDHPGAPRFGFRDEEGEPLISEDNSDDERMRRKGHTRSRSGTASSGETTNSMRSRGDLYPSDGEDDAVPLSDEFAMVLERRMTITDDRSSGKTKASRDKRPAGSRTISRTMSRTTQSSQSRPSTLRASSNSLPETPDLQSPGMVQTPSLSALQREEERVRHEEEMEVEMKRQAAVRLAVERGLHHSEERTESISEAKVEPTQVENISTLDFVETSYPSSDGVAQTSVSETASTTRASEDFVPARLPHFS</sequence>
<feature type="region of interest" description="Disordered" evidence="1">
    <location>
        <begin position="179"/>
        <end position="349"/>
    </location>
</feature>
<dbReference type="eggNOG" id="ENOG502RJ2Z">
    <property type="taxonomic scope" value="Eukaryota"/>
</dbReference>
<feature type="compositionally biased region" description="Basic and acidic residues" evidence="1">
    <location>
        <begin position="261"/>
        <end position="284"/>
    </location>
</feature>
<dbReference type="AlphaFoldDB" id="K1WA35"/>
<evidence type="ECO:0000256" key="1">
    <source>
        <dbReference type="SAM" id="MobiDB-lite"/>
    </source>
</evidence>
<feature type="compositionally biased region" description="Polar residues" evidence="1">
    <location>
        <begin position="398"/>
        <end position="418"/>
    </location>
</feature>
<feature type="compositionally biased region" description="Basic and acidic residues" evidence="1">
    <location>
        <begin position="364"/>
        <end position="381"/>
    </location>
</feature>
<name>K1WA35_MARBU</name>
<feature type="region of interest" description="Disordered" evidence="1">
    <location>
        <begin position="111"/>
        <end position="158"/>
    </location>
</feature>
<feature type="compositionally biased region" description="Low complexity" evidence="1">
    <location>
        <begin position="287"/>
        <end position="309"/>
    </location>
</feature>
<gene>
    <name evidence="2" type="ORF">MBM_07797</name>
</gene>
<feature type="compositionally biased region" description="Polar residues" evidence="1">
    <location>
        <begin position="325"/>
        <end position="334"/>
    </location>
</feature>
<feature type="region of interest" description="Disordered" evidence="1">
    <location>
        <begin position="364"/>
        <end position="384"/>
    </location>
</feature>
<evidence type="ECO:0000313" key="3">
    <source>
        <dbReference type="Proteomes" id="UP000006753"/>
    </source>
</evidence>
<feature type="region of interest" description="Disordered" evidence="1">
    <location>
        <begin position="398"/>
        <end position="432"/>
    </location>
</feature>
<dbReference type="RefSeq" id="XP_007295686.1">
    <property type="nucleotide sequence ID" value="XM_007295624.1"/>
</dbReference>